<evidence type="ECO:0000313" key="1">
    <source>
        <dbReference type="EMBL" id="OCX69917.1"/>
    </source>
</evidence>
<sequence length="65" mass="7200">MNAEMIITTSVVAMLDQRNVIKSKVENACQKLCEAMAIELSTTGQRYSNLESFLCGGVLRLSLFE</sequence>
<gene>
    <name evidence="1" type="ORF">A6M23_14855</name>
</gene>
<name>A0A1C2I1Z2_ACITH</name>
<dbReference type="Proteomes" id="UP000095008">
    <property type="component" value="Unassembled WGS sequence"/>
</dbReference>
<evidence type="ECO:0000313" key="2">
    <source>
        <dbReference type="Proteomes" id="UP000095008"/>
    </source>
</evidence>
<dbReference type="EMBL" id="LWRY01000187">
    <property type="protein sequence ID" value="OCX69917.1"/>
    <property type="molecule type" value="Genomic_DNA"/>
</dbReference>
<dbReference type="RefSeq" id="WP_065975047.1">
    <property type="nucleotide sequence ID" value="NZ_LWRY01000187.1"/>
</dbReference>
<proteinExistence type="predicted"/>
<protein>
    <submittedName>
        <fullName evidence="1">Uncharacterized protein</fullName>
    </submittedName>
</protein>
<comment type="caution">
    <text evidence="1">The sequence shown here is derived from an EMBL/GenBank/DDBJ whole genome shotgun (WGS) entry which is preliminary data.</text>
</comment>
<accession>A0A1C2I1Z2</accession>
<keyword evidence="2" id="KW-1185">Reference proteome</keyword>
<reference evidence="1" key="1">
    <citation type="journal article" date="2016" name="Int. J. Mol. Sci.">
        <title>Comparative genomics of the extreme acidophile Acidithiobacillus thiooxidans reveals intraspecific divergence and niche adaptation.</title>
        <authorList>
            <person name="Zhang X."/>
            <person name="Feng X."/>
            <person name="Tao J."/>
            <person name="Ma L."/>
            <person name="Xiao Y."/>
            <person name="Liang Y."/>
            <person name="Liu X."/>
            <person name="Yin H."/>
        </authorList>
    </citation>
    <scope>NUCLEOTIDE SEQUENCE [LARGE SCALE GENOMIC DNA]</scope>
    <source>
        <strain evidence="1">DXS-W</strain>
    </source>
</reference>
<dbReference type="AlphaFoldDB" id="A0A1C2I1Z2"/>
<organism evidence="1 2">
    <name type="scientific">Acidithiobacillus thiooxidans</name>
    <name type="common">Thiobacillus thiooxidans</name>
    <dbReference type="NCBI Taxonomy" id="930"/>
    <lineage>
        <taxon>Bacteria</taxon>
        <taxon>Pseudomonadati</taxon>
        <taxon>Pseudomonadota</taxon>
        <taxon>Acidithiobacillia</taxon>
        <taxon>Acidithiobacillales</taxon>
        <taxon>Acidithiobacillaceae</taxon>
        <taxon>Acidithiobacillus</taxon>
    </lineage>
</organism>